<comment type="caution">
    <text evidence="2">The sequence shown here is derived from an EMBL/GenBank/DDBJ whole genome shotgun (WGS) entry which is preliminary data.</text>
</comment>
<evidence type="ECO:0000313" key="3">
    <source>
        <dbReference type="Proteomes" id="UP000729402"/>
    </source>
</evidence>
<name>A0A8J5SU95_ZIZPA</name>
<sequence length="114" mass="12313">MHVTLVNAMTRPPPSKCIPPKGFLIISSIDNHSSSDQHEPTVSTISPQENDIDAPSTSRSGMPIRYGLVSATTNLGSEAPTSSKCLAKRRVKILLSDATRISSCANPHYYRFTG</sequence>
<reference evidence="2" key="2">
    <citation type="submission" date="2021-02" db="EMBL/GenBank/DDBJ databases">
        <authorList>
            <person name="Kimball J.A."/>
            <person name="Haas M.W."/>
            <person name="Macchietto M."/>
            <person name="Kono T."/>
            <person name="Duquette J."/>
            <person name="Shao M."/>
        </authorList>
    </citation>
    <scope>NUCLEOTIDE SEQUENCE</scope>
    <source>
        <tissue evidence="2">Fresh leaf tissue</tissue>
    </source>
</reference>
<evidence type="ECO:0000313" key="2">
    <source>
        <dbReference type="EMBL" id="KAG8069503.1"/>
    </source>
</evidence>
<reference evidence="2" key="1">
    <citation type="journal article" date="2021" name="bioRxiv">
        <title>Whole Genome Assembly and Annotation of Northern Wild Rice, Zizania palustris L., Supports a Whole Genome Duplication in the Zizania Genus.</title>
        <authorList>
            <person name="Haas M."/>
            <person name="Kono T."/>
            <person name="Macchietto M."/>
            <person name="Millas R."/>
            <person name="McGilp L."/>
            <person name="Shao M."/>
            <person name="Duquette J."/>
            <person name="Hirsch C.N."/>
            <person name="Kimball J."/>
        </authorList>
    </citation>
    <scope>NUCLEOTIDE SEQUENCE</scope>
    <source>
        <tissue evidence="2">Fresh leaf tissue</tissue>
    </source>
</reference>
<proteinExistence type="predicted"/>
<keyword evidence="3" id="KW-1185">Reference proteome</keyword>
<evidence type="ECO:0000256" key="1">
    <source>
        <dbReference type="SAM" id="MobiDB-lite"/>
    </source>
</evidence>
<accession>A0A8J5SU95</accession>
<dbReference type="EMBL" id="JAAALK010000283">
    <property type="protein sequence ID" value="KAG8069503.1"/>
    <property type="molecule type" value="Genomic_DNA"/>
</dbReference>
<feature type="region of interest" description="Disordered" evidence="1">
    <location>
        <begin position="32"/>
        <end position="61"/>
    </location>
</feature>
<gene>
    <name evidence="2" type="ORF">GUJ93_ZPchr0006g46380</name>
</gene>
<dbReference type="AlphaFoldDB" id="A0A8J5SU95"/>
<organism evidence="2 3">
    <name type="scientific">Zizania palustris</name>
    <name type="common">Northern wild rice</name>
    <dbReference type="NCBI Taxonomy" id="103762"/>
    <lineage>
        <taxon>Eukaryota</taxon>
        <taxon>Viridiplantae</taxon>
        <taxon>Streptophyta</taxon>
        <taxon>Embryophyta</taxon>
        <taxon>Tracheophyta</taxon>
        <taxon>Spermatophyta</taxon>
        <taxon>Magnoliopsida</taxon>
        <taxon>Liliopsida</taxon>
        <taxon>Poales</taxon>
        <taxon>Poaceae</taxon>
        <taxon>BOP clade</taxon>
        <taxon>Oryzoideae</taxon>
        <taxon>Oryzeae</taxon>
        <taxon>Zizaniinae</taxon>
        <taxon>Zizania</taxon>
    </lineage>
</organism>
<protein>
    <submittedName>
        <fullName evidence="2">Uncharacterized protein</fullName>
    </submittedName>
</protein>
<feature type="compositionally biased region" description="Polar residues" evidence="1">
    <location>
        <begin position="40"/>
        <end position="60"/>
    </location>
</feature>
<dbReference type="Proteomes" id="UP000729402">
    <property type="component" value="Unassembled WGS sequence"/>
</dbReference>